<protein>
    <submittedName>
        <fullName evidence="1">Uncharacterized protein</fullName>
    </submittedName>
</protein>
<reference evidence="1 2" key="1">
    <citation type="submission" date="2010-03" db="EMBL/GenBank/DDBJ databases">
        <title>The genome sequence of Bacteriodes xylanisolvens XB1A.</title>
        <authorList>
            <consortium name="metaHIT consortium -- http://www.metahit.eu/"/>
            <person name="Pajon A."/>
            <person name="Turner K."/>
            <person name="Parkhill J."/>
            <person name="Bernalier A."/>
        </authorList>
    </citation>
    <scope>NUCLEOTIDE SEQUENCE [LARGE SCALE GENOMIC DNA]</scope>
    <source>
        <strain evidence="1 2">XB1A</strain>
    </source>
</reference>
<dbReference type="EMBL" id="FP929033">
    <property type="protein sequence ID" value="CBK67410.1"/>
    <property type="molecule type" value="Genomic_DNA"/>
</dbReference>
<dbReference type="AlphaFoldDB" id="D6CZ08"/>
<sequence length="45" mass="5307">MNKYEGMTVNECLYVSGLIDEFYKAVEKKRYRSCYIHLKKGGVIE</sequence>
<evidence type="ECO:0000313" key="2">
    <source>
        <dbReference type="Proteomes" id="UP000008795"/>
    </source>
</evidence>
<accession>D6CZ08</accession>
<name>D6CZ08_9BACE</name>
<reference evidence="1 2" key="2">
    <citation type="submission" date="2010-03" db="EMBL/GenBank/DDBJ databases">
        <authorList>
            <person name="Pajon A."/>
        </authorList>
    </citation>
    <scope>NUCLEOTIDE SEQUENCE [LARGE SCALE GENOMIC DNA]</scope>
    <source>
        <strain evidence="1 2">XB1A</strain>
    </source>
</reference>
<organism evidence="1 2">
    <name type="scientific">Bacteroides xylanisolvens XB1A</name>
    <dbReference type="NCBI Taxonomy" id="657309"/>
    <lineage>
        <taxon>Bacteria</taxon>
        <taxon>Pseudomonadati</taxon>
        <taxon>Bacteroidota</taxon>
        <taxon>Bacteroidia</taxon>
        <taxon>Bacteroidales</taxon>
        <taxon>Bacteroidaceae</taxon>
        <taxon>Bacteroides</taxon>
    </lineage>
</organism>
<dbReference type="RefSeq" id="WP_008641560.1">
    <property type="nucleotide sequence ID" value="NC_021017.1"/>
</dbReference>
<proteinExistence type="predicted"/>
<gene>
    <name evidence="1" type="ORF">BXY_23440</name>
</gene>
<evidence type="ECO:0000313" key="1">
    <source>
        <dbReference type="EMBL" id="CBK67410.1"/>
    </source>
</evidence>
<dbReference type="KEGG" id="bxy:BXY_23440"/>
<dbReference type="GeneID" id="69482622"/>
<dbReference type="Proteomes" id="UP000008795">
    <property type="component" value="Chromosome"/>
</dbReference>
<dbReference type="PATRIC" id="fig|657309.4.peg.1143"/>
<dbReference type="HOGENOM" id="CLU_3196404_0_0_10"/>